<sequence length="74" mass="8410">MLYKWKKDNAPYFGTHFVKMPTVSLPRPYLSGILPWILKSAVTPTATLGKVIFNEHLTKSLNKHNGYPDGHQLT</sequence>
<organism evidence="1 2">
    <name type="scientific">Caerostris extrusa</name>
    <name type="common">Bark spider</name>
    <name type="synonym">Caerostris bankana</name>
    <dbReference type="NCBI Taxonomy" id="172846"/>
    <lineage>
        <taxon>Eukaryota</taxon>
        <taxon>Metazoa</taxon>
        <taxon>Ecdysozoa</taxon>
        <taxon>Arthropoda</taxon>
        <taxon>Chelicerata</taxon>
        <taxon>Arachnida</taxon>
        <taxon>Araneae</taxon>
        <taxon>Araneomorphae</taxon>
        <taxon>Entelegynae</taxon>
        <taxon>Araneoidea</taxon>
        <taxon>Araneidae</taxon>
        <taxon>Caerostris</taxon>
    </lineage>
</organism>
<dbReference type="EMBL" id="BPLR01001122">
    <property type="protein sequence ID" value="GIZ00122.1"/>
    <property type="molecule type" value="Genomic_DNA"/>
</dbReference>
<evidence type="ECO:0000313" key="1">
    <source>
        <dbReference type="EMBL" id="GIZ00122.1"/>
    </source>
</evidence>
<reference evidence="1 2" key="1">
    <citation type="submission" date="2021-06" db="EMBL/GenBank/DDBJ databases">
        <title>Caerostris extrusa draft genome.</title>
        <authorList>
            <person name="Kono N."/>
            <person name="Arakawa K."/>
        </authorList>
    </citation>
    <scope>NUCLEOTIDE SEQUENCE [LARGE SCALE GENOMIC DNA]</scope>
</reference>
<accession>A0AAV4XYF4</accession>
<dbReference type="AlphaFoldDB" id="A0AAV4XYF4"/>
<gene>
    <name evidence="1" type="ORF">CEXT_280071</name>
</gene>
<name>A0AAV4XYF4_CAEEX</name>
<evidence type="ECO:0000313" key="2">
    <source>
        <dbReference type="Proteomes" id="UP001054945"/>
    </source>
</evidence>
<proteinExistence type="predicted"/>
<dbReference type="Proteomes" id="UP001054945">
    <property type="component" value="Unassembled WGS sequence"/>
</dbReference>
<protein>
    <submittedName>
        <fullName evidence="1">Uncharacterized protein</fullName>
    </submittedName>
</protein>
<comment type="caution">
    <text evidence="1">The sequence shown here is derived from an EMBL/GenBank/DDBJ whole genome shotgun (WGS) entry which is preliminary data.</text>
</comment>
<keyword evidence="2" id="KW-1185">Reference proteome</keyword>